<evidence type="ECO:0000313" key="2">
    <source>
        <dbReference type="Proteomes" id="UP000489600"/>
    </source>
</evidence>
<dbReference type="Proteomes" id="UP000489600">
    <property type="component" value="Unassembled WGS sequence"/>
</dbReference>
<name>A0A565BRK6_9BRAS</name>
<gene>
    <name evidence="1" type="ORF">ANE_LOCUS14444</name>
</gene>
<evidence type="ECO:0000313" key="1">
    <source>
        <dbReference type="EMBL" id="VVB04000.1"/>
    </source>
</evidence>
<reference evidence="1" key="1">
    <citation type="submission" date="2019-07" db="EMBL/GenBank/DDBJ databases">
        <authorList>
            <person name="Dittberner H."/>
        </authorList>
    </citation>
    <scope>NUCLEOTIDE SEQUENCE [LARGE SCALE GENOMIC DNA]</scope>
</reference>
<dbReference type="AlphaFoldDB" id="A0A565BRK6"/>
<comment type="caution">
    <text evidence="1">The sequence shown here is derived from an EMBL/GenBank/DDBJ whole genome shotgun (WGS) entry which is preliminary data.</text>
</comment>
<keyword evidence="2" id="KW-1185">Reference proteome</keyword>
<proteinExistence type="predicted"/>
<dbReference type="EMBL" id="CABITT030000005">
    <property type="protein sequence ID" value="VVB04000.1"/>
    <property type="molecule type" value="Genomic_DNA"/>
</dbReference>
<protein>
    <submittedName>
        <fullName evidence="1">Uncharacterized protein</fullName>
    </submittedName>
</protein>
<organism evidence="1 2">
    <name type="scientific">Arabis nemorensis</name>
    <dbReference type="NCBI Taxonomy" id="586526"/>
    <lineage>
        <taxon>Eukaryota</taxon>
        <taxon>Viridiplantae</taxon>
        <taxon>Streptophyta</taxon>
        <taxon>Embryophyta</taxon>
        <taxon>Tracheophyta</taxon>
        <taxon>Spermatophyta</taxon>
        <taxon>Magnoliopsida</taxon>
        <taxon>eudicotyledons</taxon>
        <taxon>Gunneridae</taxon>
        <taxon>Pentapetalae</taxon>
        <taxon>rosids</taxon>
        <taxon>malvids</taxon>
        <taxon>Brassicales</taxon>
        <taxon>Brassicaceae</taxon>
        <taxon>Arabideae</taxon>
        <taxon>Arabis</taxon>
    </lineage>
</organism>
<sequence length="61" mass="6945">MDLVCRSLILNTSHPVKANMHNFGEFMLALMQINEAVDELSLSFTYSSNLMMMLVSLFTIM</sequence>
<accession>A0A565BRK6</accession>